<name>A0A5Q0P0Q0_9GAMM</name>
<reference evidence="5 6" key="1">
    <citation type="submission" date="2019-10" db="EMBL/GenBank/DDBJ databases">
        <authorList>
            <person name="Dong K."/>
        </authorList>
    </citation>
    <scope>NUCLEOTIDE SEQUENCE [LARGE SCALE GENOMIC DNA]</scope>
    <source>
        <strain evidence="4">Dk386</strain>
        <strain evidence="5">dk386</strain>
        <strain evidence="6">dk771</strain>
        <strain evidence="3">Dk771</strain>
    </source>
</reference>
<evidence type="ECO:0000256" key="1">
    <source>
        <dbReference type="ARBA" id="ARBA00005953"/>
    </source>
</evidence>
<evidence type="ECO:0000313" key="5">
    <source>
        <dbReference type="Proteomes" id="UP000327478"/>
    </source>
</evidence>
<evidence type="ECO:0000313" key="4">
    <source>
        <dbReference type="EMBL" id="QGA10103.1"/>
    </source>
</evidence>
<dbReference type="EMBL" id="WITK01000028">
    <property type="protein sequence ID" value="MQW93275.1"/>
    <property type="molecule type" value="Genomic_DNA"/>
</dbReference>
<keyword evidence="2" id="KW-0378">Hydrolase</keyword>
<dbReference type="EMBL" id="CP045650">
    <property type="protein sequence ID" value="QGA10103.1"/>
    <property type="molecule type" value="Genomic_DNA"/>
</dbReference>
<dbReference type="PANTHER" id="PTHR31793:SF27">
    <property type="entry name" value="NOVEL THIOESTERASE SUPERFAMILY DOMAIN AND SAPOSIN A-TYPE DOMAIN CONTAINING PROTEIN (0610012H03RIK)"/>
    <property type="match status" value="1"/>
</dbReference>
<dbReference type="Gene3D" id="3.10.129.10">
    <property type="entry name" value="Hotdog Thioesterase"/>
    <property type="match status" value="1"/>
</dbReference>
<gene>
    <name evidence="4" type="ORF">GFH30_01230</name>
    <name evidence="3" type="ORF">GHJ48_12875</name>
</gene>
<dbReference type="AlphaFoldDB" id="A0A5Q0P0Q0"/>
<evidence type="ECO:0000313" key="3">
    <source>
        <dbReference type="EMBL" id="MQW93275.1"/>
    </source>
</evidence>
<organism evidence="3 6">
    <name type="scientific">Acinetobacter wanghuae</name>
    <dbReference type="NCBI Taxonomy" id="2662362"/>
    <lineage>
        <taxon>Bacteria</taxon>
        <taxon>Pseudomonadati</taxon>
        <taxon>Pseudomonadota</taxon>
        <taxon>Gammaproteobacteria</taxon>
        <taxon>Moraxellales</taxon>
        <taxon>Moraxellaceae</taxon>
        <taxon>Acinetobacter</taxon>
    </lineage>
</organism>
<comment type="similarity">
    <text evidence="1">Belongs to the 4-hydroxybenzoyl-CoA thioesterase family.</text>
</comment>
<evidence type="ECO:0000256" key="2">
    <source>
        <dbReference type="ARBA" id="ARBA00022801"/>
    </source>
</evidence>
<dbReference type="RefSeq" id="WP_153370396.1">
    <property type="nucleotide sequence ID" value="NZ_CP045650.1"/>
</dbReference>
<dbReference type="SUPFAM" id="SSF54637">
    <property type="entry name" value="Thioesterase/thiol ester dehydrase-isomerase"/>
    <property type="match status" value="1"/>
</dbReference>
<dbReference type="Pfam" id="PF13279">
    <property type="entry name" value="4HBT_2"/>
    <property type="match status" value="1"/>
</dbReference>
<keyword evidence="5" id="KW-1185">Reference proteome</keyword>
<dbReference type="InterPro" id="IPR050563">
    <property type="entry name" value="4-hydroxybenzoyl-CoA_TE"/>
</dbReference>
<proteinExistence type="inferred from homology"/>
<dbReference type="PANTHER" id="PTHR31793">
    <property type="entry name" value="4-HYDROXYBENZOYL-COA THIOESTERASE FAMILY MEMBER"/>
    <property type="match status" value="1"/>
</dbReference>
<dbReference type="CDD" id="cd00586">
    <property type="entry name" value="4HBT"/>
    <property type="match status" value="1"/>
</dbReference>
<protein>
    <submittedName>
        <fullName evidence="3">Acyl-CoA thioesterase</fullName>
    </submittedName>
</protein>
<evidence type="ECO:0000313" key="6">
    <source>
        <dbReference type="Proteomes" id="UP000480556"/>
    </source>
</evidence>
<dbReference type="Proteomes" id="UP000327478">
    <property type="component" value="Chromosome"/>
</dbReference>
<dbReference type="Proteomes" id="UP000480556">
    <property type="component" value="Unassembled WGS sequence"/>
</dbReference>
<sequence>MFELTQYPIVYDQKIAWGDMDAFGHVNNVIFHRYIESARLAYLDQLDILSEPLLTVVLSNQCHYLKPVVYPDQLKVGVKVEEIRNSAFRMKYTLYSEEQKSIVANAEAVIVCVDKTSMQKIKIPEYIVDKIKQLEQSVNNVL</sequence>
<dbReference type="InterPro" id="IPR029069">
    <property type="entry name" value="HotDog_dom_sf"/>
</dbReference>
<accession>A0A5Q0P0Q0</accession>
<dbReference type="GO" id="GO:0047617">
    <property type="term" value="F:fatty acyl-CoA hydrolase activity"/>
    <property type="evidence" value="ECO:0007669"/>
    <property type="project" value="TreeGrafter"/>
</dbReference>